<gene>
    <name evidence="2" type="ORF">CHS0354_001788</name>
</gene>
<name>A0AAE0VQD8_9BIVA</name>
<feature type="chain" id="PRO_5042257269" evidence="1">
    <location>
        <begin position="22"/>
        <end position="137"/>
    </location>
</feature>
<comment type="caution">
    <text evidence="2">The sequence shown here is derived from an EMBL/GenBank/DDBJ whole genome shotgun (WGS) entry which is preliminary data.</text>
</comment>
<dbReference type="AlphaFoldDB" id="A0AAE0VQD8"/>
<evidence type="ECO:0000313" key="2">
    <source>
        <dbReference type="EMBL" id="KAK3585165.1"/>
    </source>
</evidence>
<proteinExistence type="predicted"/>
<dbReference type="EMBL" id="JAEAOA010000170">
    <property type="protein sequence ID" value="KAK3585165.1"/>
    <property type="molecule type" value="Genomic_DNA"/>
</dbReference>
<reference evidence="2" key="1">
    <citation type="journal article" date="2021" name="Genome Biol. Evol.">
        <title>A High-Quality Reference Genome for a Parasitic Bivalve with Doubly Uniparental Inheritance (Bivalvia: Unionida).</title>
        <authorList>
            <person name="Smith C.H."/>
        </authorList>
    </citation>
    <scope>NUCLEOTIDE SEQUENCE</scope>
    <source>
        <strain evidence="2">CHS0354</strain>
    </source>
</reference>
<sequence>MAPHAPVVLVLWSTLTAPSLAETTSIDVVIPTQEILKTKIACKENTLTDEIGKKQKEDVRCKDIEWHQVLKEVRLDMNSEGMAFHKEQQREDCQNLLAYHCQNLSWTYLKKVNPHYSKETNTWYNYIKPCSERLKEE</sequence>
<evidence type="ECO:0000313" key="3">
    <source>
        <dbReference type="Proteomes" id="UP001195483"/>
    </source>
</evidence>
<accession>A0AAE0VQD8</accession>
<protein>
    <submittedName>
        <fullName evidence="2">Uncharacterized protein</fullName>
    </submittedName>
</protein>
<reference evidence="2" key="3">
    <citation type="submission" date="2023-05" db="EMBL/GenBank/DDBJ databases">
        <authorList>
            <person name="Smith C.H."/>
        </authorList>
    </citation>
    <scope>NUCLEOTIDE SEQUENCE</scope>
    <source>
        <strain evidence="2">CHS0354</strain>
        <tissue evidence="2">Mantle</tissue>
    </source>
</reference>
<keyword evidence="3" id="KW-1185">Reference proteome</keyword>
<keyword evidence="1" id="KW-0732">Signal</keyword>
<reference evidence="2" key="2">
    <citation type="journal article" date="2021" name="Genome Biol. Evol.">
        <title>Developing a high-quality reference genome for a parasitic bivalve with doubly uniparental inheritance (Bivalvia: Unionida).</title>
        <authorList>
            <person name="Smith C.H."/>
        </authorList>
    </citation>
    <scope>NUCLEOTIDE SEQUENCE</scope>
    <source>
        <strain evidence="2">CHS0354</strain>
        <tissue evidence="2">Mantle</tissue>
    </source>
</reference>
<organism evidence="2 3">
    <name type="scientific">Potamilus streckersoni</name>
    <dbReference type="NCBI Taxonomy" id="2493646"/>
    <lineage>
        <taxon>Eukaryota</taxon>
        <taxon>Metazoa</taxon>
        <taxon>Spiralia</taxon>
        <taxon>Lophotrochozoa</taxon>
        <taxon>Mollusca</taxon>
        <taxon>Bivalvia</taxon>
        <taxon>Autobranchia</taxon>
        <taxon>Heteroconchia</taxon>
        <taxon>Palaeoheterodonta</taxon>
        <taxon>Unionida</taxon>
        <taxon>Unionoidea</taxon>
        <taxon>Unionidae</taxon>
        <taxon>Ambleminae</taxon>
        <taxon>Lampsilini</taxon>
        <taxon>Potamilus</taxon>
    </lineage>
</organism>
<dbReference type="Proteomes" id="UP001195483">
    <property type="component" value="Unassembled WGS sequence"/>
</dbReference>
<evidence type="ECO:0000256" key="1">
    <source>
        <dbReference type="SAM" id="SignalP"/>
    </source>
</evidence>
<feature type="signal peptide" evidence="1">
    <location>
        <begin position="1"/>
        <end position="21"/>
    </location>
</feature>